<evidence type="ECO:0000256" key="2">
    <source>
        <dbReference type="ARBA" id="ARBA00023015"/>
    </source>
</evidence>
<evidence type="ECO:0000256" key="1">
    <source>
        <dbReference type="ARBA" id="ARBA00010641"/>
    </source>
</evidence>
<evidence type="ECO:0000256" key="3">
    <source>
        <dbReference type="ARBA" id="ARBA00023082"/>
    </source>
</evidence>
<dbReference type="PANTHER" id="PTHR43133:SF8">
    <property type="entry name" value="RNA POLYMERASE SIGMA FACTOR HI_1459-RELATED"/>
    <property type="match status" value="1"/>
</dbReference>
<dbReference type="CDD" id="cd06171">
    <property type="entry name" value="Sigma70_r4"/>
    <property type="match status" value="1"/>
</dbReference>
<dbReference type="InterPro" id="IPR014284">
    <property type="entry name" value="RNA_pol_sigma-70_dom"/>
</dbReference>
<dbReference type="SUPFAM" id="SSF88946">
    <property type="entry name" value="Sigma2 domain of RNA polymerase sigma factors"/>
    <property type="match status" value="1"/>
</dbReference>
<organism evidence="8 9">
    <name type="scientific">Acanthopleuribacter pedis</name>
    <dbReference type="NCBI Taxonomy" id="442870"/>
    <lineage>
        <taxon>Bacteria</taxon>
        <taxon>Pseudomonadati</taxon>
        <taxon>Acidobacteriota</taxon>
        <taxon>Holophagae</taxon>
        <taxon>Acanthopleuribacterales</taxon>
        <taxon>Acanthopleuribacteraceae</taxon>
        <taxon>Acanthopleuribacter</taxon>
    </lineage>
</organism>
<comment type="similarity">
    <text evidence="1">Belongs to the sigma-70 factor family. ECF subfamily.</text>
</comment>
<dbReference type="InterPro" id="IPR036388">
    <property type="entry name" value="WH-like_DNA-bd_sf"/>
</dbReference>
<dbReference type="Pfam" id="PF08281">
    <property type="entry name" value="Sigma70_r4_2"/>
    <property type="match status" value="1"/>
</dbReference>
<keyword evidence="3" id="KW-0731">Sigma factor</keyword>
<dbReference type="InterPro" id="IPR013324">
    <property type="entry name" value="RNA_pol_sigma_r3/r4-like"/>
</dbReference>
<dbReference type="RefSeq" id="WP_207856434.1">
    <property type="nucleotide sequence ID" value="NZ_JAFREP010000001.1"/>
</dbReference>
<evidence type="ECO:0000256" key="4">
    <source>
        <dbReference type="ARBA" id="ARBA00023125"/>
    </source>
</evidence>
<feature type="domain" description="RNA polymerase sigma factor 70 region 4 type 2" evidence="7">
    <location>
        <begin position="131"/>
        <end position="180"/>
    </location>
</feature>
<proteinExistence type="inferred from homology"/>
<dbReference type="SUPFAM" id="SSF88659">
    <property type="entry name" value="Sigma3 and sigma4 domains of RNA polymerase sigma factors"/>
    <property type="match status" value="1"/>
</dbReference>
<reference evidence="8" key="1">
    <citation type="submission" date="2021-03" db="EMBL/GenBank/DDBJ databases">
        <authorList>
            <person name="Wang G."/>
        </authorList>
    </citation>
    <scope>NUCLEOTIDE SEQUENCE</scope>
    <source>
        <strain evidence="8">KCTC 12899</strain>
    </source>
</reference>
<accession>A0A8J7U2F4</accession>
<name>A0A8J7U2F4_9BACT</name>
<dbReference type="Gene3D" id="1.10.1740.10">
    <property type="match status" value="1"/>
</dbReference>
<keyword evidence="9" id="KW-1185">Reference proteome</keyword>
<dbReference type="PANTHER" id="PTHR43133">
    <property type="entry name" value="RNA POLYMERASE ECF-TYPE SIGMA FACTO"/>
    <property type="match status" value="1"/>
</dbReference>
<protein>
    <submittedName>
        <fullName evidence="8">RNA polymerase sigma factor</fullName>
    </submittedName>
</protein>
<gene>
    <name evidence="8" type="ORF">J3U88_01940</name>
</gene>
<dbReference type="EMBL" id="JAFREP010000001">
    <property type="protein sequence ID" value="MBO1317203.1"/>
    <property type="molecule type" value="Genomic_DNA"/>
</dbReference>
<dbReference type="AlphaFoldDB" id="A0A8J7U2F4"/>
<dbReference type="NCBIfam" id="TIGR02937">
    <property type="entry name" value="sigma70-ECF"/>
    <property type="match status" value="1"/>
</dbReference>
<dbReference type="InterPro" id="IPR007627">
    <property type="entry name" value="RNA_pol_sigma70_r2"/>
</dbReference>
<dbReference type="InterPro" id="IPR013325">
    <property type="entry name" value="RNA_pol_sigma_r2"/>
</dbReference>
<evidence type="ECO:0000259" key="7">
    <source>
        <dbReference type="Pfam" id="PF08281"/>
    </source>
</evidence>
<feature type="domain" description="RNA polymerase sigma-70 region 2" evidence="6">
    <location>
        <begin position="31"/>
        <end position="98"/>
    </location>
</feature>
<evidence type="ECO:0000256" key="5">
    <source>
        <dbReference type="ARBA" id="ARBA00023163"/>
    </source>
</evidence>
<dbReference type="Gene3D" id="1.10.10.10">
    <property type="entry name" value="Winged helix-like DNA-binding domain superfamily/Winged helix DNA-binding domain"/>
    <property type="match status" value="1"/>
</dbReference>
<dbReference type="InterPro" id="IPR039425">
    <property type="entry name" value="RNA_pol_sigma-70-like"/>
</dbReference>
<dbReference type="InterPro" id="IPR013249">
    <property type="entry name" value="RNA_pol_sigma70_r4_t2"/>
</dbReference>
<keyword evidence="5" id="KW-0804">Transcription</keyword>
<evidence type="ECO:0000313" key="9">
    <source>
        <dbReference type="Proteomes" id="UP000664417"/>
    </source>
</evidence>
<dbReference type="GO" id="GO:0016987">
    <property type="term" value="F:sigma factor activity"/>
    <property type="evidence" value="ECO:0007669"/>
    <property type="project" value="UniProtKB-KW"/>
</dbReference>
<evidence type="ECO:0000313" key="8">
    <source>
        <dbReference type="EMBL" id="MBO1317203.1"/>
    </source>
</evidence>
<dbReference type="GO" id="GO:0003677">
    <property type="term" value="F:DNA binding"/>
    <property type="evidence" value="ECO:0007669"/>
    <property type="project" value="UniProtKB-KW"/>
</dbReference>
<dbReference type="GO" id="GO:0006352">
    <property type="term" value="P:DNA-templated transcription initiation"/>
    <property type="evidence" value="ECO:0007669"/>
    <property type="project" value="InterPro"/>
</dbReference>
<keyword evidence="2" id="KW-0805">Transcription regulation</keyword>
<comment type="caution">
    <text evidence="8">The sequence shown here is derived from an EMBL/GenBank/DDBJ whole genome shotgun (WGS) entry which is preliminary data.</text>
</comment>
<evidence type="ECO:0000259" key="6">
    <source>
        <dbReference type="Pfam" id="PF04542"/>
    </source>
</evidence>
<dbReference type="Proteomes" id="UP000664417">
    <property type="component" value="Unassembled WGS sequence"/>
</dbReference>
<dbReference type="Pfam" id="PF04542">
    <property type="entry name" value="Sigma70_r2"/>
    <property type="match status" value="1"/>
</dbReference>
<sequence length="198" mass="22401">MRRNNAALDGETDEGLMNMVAKDRLDAYEVLVKRHQNRVYRLAGRMLASEEDAWDVSQEVFIKVFNARHSYVENAKFTTWLYRIANNAVIDRIRQIKRHAKVVSMDDMLTEVKAEPNSAHRHLELSQVTDQMSAALSKLSERQRSMVLLKYYEGCSIQEIAEVFDCAAGTVKATLFQALRGLRGHLARGGVLSAEVGS</sequence>
<keyword evidence="4" id="KW-0238">DNA-binding</keyword>